<feature type="coiled-coil region" evidence="1">
    <location>
        <begin position="260"/>
        <end position="402"/>
    </location>
</feature>
<dbReference type="InterPro" id="IPR029030">
    <property type="entry name" value="Caspase-like_dom_sf"/>
</dbReference>
<dbReference type="SUPFAM" id="SSF52129">
    <property type="entry name" value="Caspase-like"/>
    <property type="match status" value="1"/>
</dbReference>
<accession>A0A1M5HX25</accession>
<dbReference type="InterPro" id="IPR011600">
    <property type="entry name" value="Pept_C14_caspase"/>
</dbReference>
<keyword evidence="2" id="KW-1133">Transmembrane helix</keyword>
<evidence type="ECO:0000259" key="3">
    <source>
        <dbReference type="Pfam" id="PF00656"/>
    </source>
</evidence>
<organism evidence="4 5">
    <name type="scientific">Bradyrhizobium erythrophlei</name>
    <dbReference type="NCBI Taxonomy" id="1437360"/>
    <lineage>
        <taxon>Bacteria</taxon>
        <taxon>Pseudomonadati</taxon>
        <taxon>Pseudomonadota</taxon>
        <taxon>Alphaproteobacteria</taxon>
        <taxon>Hyphomicrobiales</taxon>
        <taxon>Nitrobacteraceae</taxon>
        <taxon>Bradyrhizobium</taxon>
    </lineage>
</organism>
<dbReference type="GO" id="GO:0004197">
    <property type="term" value="F:cysteine-type endopeptidase activity"/>
    <property type="evidence" value="ECO:0007669"/>
    <property type="project" value="InterPro"/>
</dbReference>
<evidence type="ECO:0000256" key="2">
    <source>
        <dbReference type="SAM" id="Phobius"/>
    </source>
</evidence>
<dbReference type="Gene3D" id="3.40.50.1460">
    <property type="match status" value="1"/>
</dbReference>
<evidence type="ECO:0000313" key="4">
    <source>
        <dbReference type="EMBL" id="SHG20541.1"/>
    </source>
</evidence>
<evidence type="ECO:0000313" key="5">
    <source>
        <dbReference type="Proteomes" id="UP000190675"/>
    </source>
</evidence>
<dbReference type="RefSeq" id="WP_079565091.1">
    <property type="nucleotide sequence ID" value="NZ_LT670818.1"/>
</dbReference>
<dbReference type="Proteomes" id="UP000190675">
    <property type="component" value="Chromosome I"/>
</dbReference>
<reference evidence="4 5" key="1">
    <citation type="submission" date="2016-11" db="EMBL/GenBank/DDBJ databases">
        <authorList>
            <person name="Jaros S."/>
            <person name="Januszkiewicz K."/>
            <person name="Wedrychowicz H."/>
        </authorList>
    </citation>
    <scope>NUCLEOTIDE SEQUENCE [LARGE SCALE GENOMIC DNA]</scope>
    <source>
        <strain evidence="4 5">GAS242</strain>
    </source>
</reference>
<dbReference type="NCBIfam" id="NF047832">
    <property type="entry name" value="caspase_w_EACC1"/>
    <property type="match status" value="1"/>
</dbReference>
<dbReference type="EMBL" id="LT670818">
    <property type="protein sequence ID" value="SHG20541.1"/>
    <property type="molecule type" value="Genomic_DNA"/>
</dbReference>
<feature type="transmembrane region" description="Helical" evidence="2">
    <location>
        <begin position="407"/>
        <end position="429"/>
    </location>
</feature>
<gene>
    <name evidence="4" type="ORF">SAMN05444169_1118</name>
</gene>
<proteinExistence type="predicted"/>
<name>A0A1M5HX25_9BRAD</name>
<keyword evidence="1" id="KW-0175">Coiled coil</keyword>
<dbReference type="Pfam" id="PF00656">
    <property type="entry name" value="Peptidase_C14"/>
    <property type="match status" value="1"/>
</dbReference>
<keyword evidence="2" id="KW-0812">Transmembrane</keyword>
<sequence length="432" mass="48671">MTLSFEPSKSRVVLIGTTHCEFDEANLPDLPAVENNLKELAKLFYNPEIIGLPTRCVETILDAPSATSLLIRLAGAANSATDTLLVYYSGHGIKSSVESGLFIATRETTQELCFINGVEWQKIQRIIAQSPAAKKILIFDCCYSGEIHAGEMGGAAEAILANALDIKGTYSISSGSKNSQSFSLPKDPYTGFTGRLIETLTNGISEKVEAITLDRLFDDLKRRIAAYPNLPAPQKRNLGEINEFVLAKNVAWASDPEVRLEKLEQKYKRLLAEKQAEINQIKQDKEEIQGRVLQEKMLEIDRLQTDVGKLEDRNRSLMVTAKTKDEEVETIKRALAEKMAALKKKDEEIETIKRLLAKIQSQTPSEMYARWAENRRNARDELKNAREDKQKAEKEINKKNETTKKTWTGFVLRILGALVLMYIFFQVFVSHR</sequence>
<dbReference type="AlphaFoldDB" id="A0A1M5HX25"/>
<feature type="domain" description="Peptidase C14 caspase" evidence="3">
    <location>
        <begin position="13"/>
        <end position="225"/>
    </location>
</feature>
<evidence type="ECO:0000256" key="1">
    <source>
        <dbReference type="SAM" id="Coils"/>
    </source>
</evidence>
<protein>
    <submittedName>
        <fullName evidence="4">Caspase domain-containing protein</fullName>
    </submittedName>
</protein>
<dbReference type="OrthoDB" id="9807155at2"/>
<dbReference type="GO" id="GO:0006508">
    <property type="term" value="P:proteolysis"/>
    <property type="evidence" value="ECO:0007669"/>
    <property type="project" value="InterPro"/>
</dbReference>
<keyword evidence="2" id="KW-0472">Membrane</keyword>